<gene>
    <name evidence="5" type="ORF">MNBD_NITROSPINAE04-1217</name>
</gene>
<sequence length="311" mass="34757">MRKKLTIAAFVLSVLIIVSVTAIRAGMMGDMMGGGGMMGGMMSQMAWYGGASVPIDWKTPRPPENEASIKMGNRIYQNRCVPCHGSKGDGAGRIAAELEVKPRDFTSGTFKFRSTPTGYPPTNEDLFTTVSRGLHGTAMLPWTQLSTVEKWYVVYFIKTFSDVFEEDDEKIVVKPPKSDKSETEYIALGKETYKKAKCAQCHGDKGYGDGEKADKLKDDWHNPIRPRNFVGELLKRGMEINDIYLTIATGLYGTPMEGYQDKLSKDEIMSLAYYIRSIALKKRPRRGMMMGMMSSMTSDEMIGMRIYHHGG</sequence>
<dbReference type="Pfam" id="PF00034">
    <property type="entry name" value="Cytochrom_C"/>
    <property type="match status" value="1"/>
</dbReference>
<evidence type="ECO:0000256" key="3">
    <source>
        <dbReference type="ARBA" id="ARBA00023004"/>
    </source>
</evidence>
<reference evidence="5" key="1">
    <citation type="submission" date="2018-06" db="EMBL/GenBank/DDBJ databases">
        <authorList>
            <person name="Zhirakovskaya E."/>
        </authorList>
    </citation>
    <scope>NUCLEOTIDE SEQUENCE</scope>
</reference>
<dbReference type="InterPro" id="IPR009056">
    <property type="entry name" value="Cyt_c-like_dom"/>
</dbReference>
<feature type="domain" description="Cytochrome c" evidence="4">
    <location>
        <begin position="184"/>
        <end position="279"/>
    </location>
</feature>
<evidence type="ECO:0000256" key="2">
    <source>
        <dbReference type="ARBA" id="ARBA00022723"/>
    </source>
</evidence>
<evidence type="ECO:0000313" key="5">
    <source>
        <dbReference type="EMBL" id="VAX25709.1"/>
    </source>
</evidence>
<accession>A0A3B1C6D1</accession>
<dbReference type="AlphaFoldDB" id="A0A3B1C6D1"/>
<evidence type="ECO:0000256" key="1">
    <source>
        <dbReference type="ARBA" id="ARBA00022617"/>
    </source>
</evidence>
<feature type="domain" description="Cytochrome c" evidence="4">
    <location>
        <begin position="67"/>
        <end position="180"/>
    </location>
</feature>
<dbReference type="SUPFAM" id="SSF46626">
    <property type="entry name" value="Cytochrome c"/>
    <property type="match status" value="2"/>
</dbReference>
<dbReference type="GO" id="GO:0020037">
    <property type="term" value="F:heme binding"/>
    <property type="evidence" value="ECO:0007669"/>
    <property type="project" value="InterPro"/>
</dbReference>
<dbReference type="Gene3D" id="1.10.760.10">
    <property type="entry name" value="Cytochrome c-like domain"/>
    <property type="match status" value="2"/>
</dbReference>
<evidence type="ECO:0000259" key="4">
    <source>
        <dbReference type="PROSITE" id="PS51007"/>
    </source>
</evidence>
<dbReference type="PANTHER" id="PTHR33751">
    <property type="entry name" value="CBB3-TYPE CYTOCHROME C OXIDASE SUBUNIT FIXP"/>
    <property type="match status" value="1"/>
</dbReference>
<dbReference type="PANTHER" id="PTHR33751:SF1">
    <property type="entry name" value="CBB3-TYPE CYTOCHROME C OXIDASE SUBUNIT FIXP"/>
    <property type="match status" value="1"/>
</dbReference>
<protein>
    <recommendedName>
        <fullName evidence="4">Cytochrome c domain-containing protein</fullName>
    </recommendedName>
</protein>
<dbReference type="Pfam" id="PF13442">
    <property type="entry name" value="Cytochrome_CBB3"/>
    <property type="match status" value="1"/>
</dbReference>
<keyword evidence="2" id="KW-0479">Metal-binding</keyword>
<dbReference type="GO" id="GO:0009055">
    <property type="term" value="F:electron transfer activity"/>
    <property type="evidence" value="ECO:0007669"/>
    <property type="project" value="InterPro"/>
</dbReference>
<dbReference type="EMBL" id="UOGA01000313">
    <property type="protein sequence ID" value="VAX25709.1"/>
    <property type="molecule type" value="Genomic_DNA"/>
</dbReference>
<keyword evidence="3" id="KW-0408">Iron</keyword>
<name>A0A3B1C6D1_9ZZZZ</name>
<proteinExistence type="predicted"/>
<dbReference type="InterPro" id="IPR036909">
    <property type="entry name" value="Cyt_c-like_dom_sf"/>
</dbReference>
<dbReference type="GO" id="GO:0046872">
    <property type="term" value="F:metal ion binding"/>
    <property type="evidence" value="ECO:0007669"/>
    <property type="project" value="UniProtKB-KW"/>
</dbReference>
<dbReference type="PROSITE" id="PS51007">
    <property type="entry name" value="CYTC"/>
    <property type="match status" value="2"/>
</dbReference>
<organism evidence="5">
    <name type="scientific">hydrothermal vent metagenome</name>
    <dbReference type="NCBI Taxonomy" id="652676"/>
    <lineage>
        <taxon>unclassified sequences</taxon>
        <taxon>metagenomes</taxon>
        <taxon>ecological metagenomes</taxon>
    </lineage>
</organism>
<dbReference type="InterPro" id="IPR050597">
    <property type="entry name" value="Cytochrome_c_Oxidase_Subunit"/>
</dbReference>
<keyword evidence="1" id="KW-0349">Heme</keyword>